<feature type="domain" description="DUF4046" evidence="1">
    <location>
        <begin position="6"/>
        <end position="90"/>
    </location>
</feature>
<dbReference type="RefSeq" id="WP_128630821.1">
    <property type="nucleotide sequence ID" value="NZ_RRCN01000001.1"/>
</dbReference>
<dbReference type="Proteomes" id="UP000267017">
    <property type="component" value="Unassembled WGS sequence"/>
</dbReference>
<dbReference type="EMBL" id="RRCN01000001">
    <property type="protein sequence ID" value="RRJ62942.1"/>
    <property type="molecule type" value="Genomic_DNA"/>
</dbReference>
<evidence type="ECO:0000313" key="3">
    <source>
        <dbReference type="Proteomes" id="UP000267017"/>
    </source>
</evidence>
<evidence type="ECO:0000259" key="1">
    <source>
        <dbReference type="Pfam" id="PF13255"/>
    </source>
</evidence>
<dbReference type="AlphaFoldDB" id="A0A3P3TXV3"/>
<evidence type="ECO:0000313" key="2">
    <source>
        <dbReference type="EMBL" id="RRJ62942.1"/>
    </source>
</evidence>
<keyword evidence="3" id="KW-1185">Reference proteome</keyword>
<reference evidence="2 3" key="1">
    <citation type="submission" date="2018-11" db="EMBL/GenBank/DDBJ databases">
        <title>Genome sequencing of Paenibacillus sp. KCOM 3021 (= ChDC PVNT-B20).</title>
        <authorList>
            <person name="Kook J.-K."/>
            <person name="Park S.-N."/>
            <person name="Lim Y.K."/>
        </authorList>
    </citation>
    <scope>NUCLEOTIDE SEQUENCE [LARGE SCALE GENOMIC DNA]</scope>
    <source>
        <strain evidence="2 3">KCOM 3021</strain>
    </source>
</reference>
<protein>
    <recommendedName>
        <fullName evidence="1">DUF4046 domain-containing protein</fullName>
    </recommendedName>
</protein>
<name>A0A3P3TXV3_9BACL</name>
<dbReference type="OrthoDB" id="2078722at2"/>
<dbReference type="Pfam" id="PF13255">
    <property type="entry name" value="DUF4046"/>
    <property type="match status" value="1"/>
</dbReference>
<accession>A0A3P3TXV3</accession>
<dbReference type="InterPro" id="IPR025119">
    <property type="entry name" value="DUF4046"/>
</dbReference>
<gene>
    <name evidence="2" type="ORF">EHV15_08405</name>
</gene>
<comment type="caution">
    <text evidence="2">The sequence shown here is derived from an EMBL/GenBank/DDBJ whole genome shotgun (WGS) entry which is preliminary data.</text>
</comment>
<sequence>MNSSEVIMLFHEIQQGTRKRFPNHYFVGEPGKQHLVELTRYIIEDLLNIPTEKIPKQITAELLWKNRLNPPAKIQGLNYTELIELSYPGQFFPWDFKQVSNGYWIGEKG</sequence>
<organism evidence="2 3">
    <name type="scientific">Paenibacillus oralis</name>
    <dbReference type="NCBI Taxonomy" id="2490856"/>
    <lineage>
        <taxon>Bacteria</taxon>
        <taxon>Bacillati</taxon>
        <taxon>Bacillota</taxon>
        <taxon>Bacilli</taxon>
        <taxon>Bacillales</taxon>
        <taxon>Paenibacillaceae</taxon>
        <taxon>Paenibacillus</taxon>
    </lineage>
</organism>
<proteinExistence type="predicted"/>